<dbReference type="SUPFAM" id="SSF52540">
    <property type="entry name" value="P-loop containing nucleoside triphosphate hydrolases"/>
    <property type="match status" value="1"/>
</dbReference>
<evidence type="ECO:0000256" key="9">
    <source>
        <dbReference type="RuleBase" id="RU000492"/>
    </source>
</evidence>
<evidence type="ECO:0000256" key="2">
    <source>
        <dbReference type="ARBA" id="ARBA00022741"/>
    </source>
</evidence>
<evidence type="ECO:0000256" key="1">
    <source>
        <dbReference type="ARBA" id="ARBA00012552"/>
    </source>
</evidence>
<dbReference type="STRING" id="205130.ENSMAMP00000011729"/>
<feature type="domain" description="Helicase C-terminal" evidence="12">
    <location>
        <begin position="328"/>
        <end position="475"/>
    </location>
</feature>
<evidence type="ECO:0000256" key="4">
    <source>
        <dbReference type="ARBA" id="ARBA00022806"/>
    </source>
</evidence>
<keyword evidence="5 9" id="KW-0067">ATP-binding</keyword>
<evidence type="ECO:0000313" key="15">
    <source>
        <dbReference type="Proteomes" id="UP000261640"/>
    </source>
</evidence>
<dbReference type="Pfam" id="PF00271">
    <property type="entry name" value="Helicase_C"/>
    <property type="match status" value="1"/>
</dbReference>
<keyword evidence="15" id="KW-1185">Reference proteome</keyword>
<dbReference type="InParanoid" id="A0A3Q3LQU4"/>
<organism evidence="14 15">
    <name type="scientific">Mastacembelus armatus</name>
    <name type="common">zig-zag eel</name>
    <dbReference type="NCBI Taxonomy" id="205130"/>
    <lineage>
        <taxon>Eukaryota</taxon>
        <taxon>Metazoa</taxon>
        <taxon>Chordata</taxon>
        <taxon>Craniata</taxon>
        <taxon>Vertebrata</taxon>
        <taxon>Euteleostomi</taxon>
        <taxon>Actinopterygii</taxon>
        <taxon>Neopterygii</taxon>
        <taxon>Teleostei</taxon>
        <taxon>Neoteleostei</taxon>
        <taxon>Acanthomorphata</taxon>
        <taxon>Anabantaria</taxon>
        <taxon>Synbranchiformes</taxon>
        <taxon>Mastacembelidae</taxon>
        <taxon>Mastacembelus</taxon>
    </lineage>
</organism>
<dbReference type="EC" id="3.6.4.13" evidence="1"/>
<reference evidence="14" key="1">
    <citation type="submission" date="2025-08" db="UniProtKB">
        <authorList>
            <consortium name="Ensembl"/>
        </authorList>
    </citation>
    <scope>IDENTIFICATION</scope>
</reference>
<evidence type="ECO:0000256" key="5">
    <source>
        <dbReference type="ARBA" id="ARBA00022840"/>
    </source>
</evidence>
<dbReference type="PROSITE" id="PS51194">
    <property type="entry name" value="HELICASE_CTER"/>
    <property type="match status" value="1"/>
</dbReference>
<keyword evidence="2 9" id="KW-0547">Nucleotide-binding</keyword>
<proteinExistence type="inferred from homology"/>
<feature type="domain" description="Helicase ATP-binding" evidence="11">
    <location>
        <begin position="125"/>
        <end position="300"/>
    </location>
</feature>
<keyword evidence="3 9" id="KW-0378">Hydrolase</keyword>
<dbReference type="FunFam" id="3.40.50.300:FF:000008">
    <property type="entry name" value="ATP-dependent RNA helicase RhlB"/>
    <property type="match status" value="1"/>
</dbReference>
<feature type="compositionally biased region" description="Low complexity" evidence="10">
    <location>
        <begin position="560"/>
        <end position="588"/>
    </location>
</feature>
<name>A0A3Q3LQU4_9TELE</name>
<dbReference type="Proteomes" id="UP000261640">
    <property type="component" value="Unplaced"/>
</dbReference>
<dbReference type="GO" id="GO:0003723">
    <property type="term" value="F:RNA binding"/>
    <property type="evidence" value="ECO:0007669"/>
    <property type="project" value="UniProtKB-KW"/>
</dbReference>
<dbReference type="InterPro" id="IPR014014">
    <property type="entry name" value="RNA_helicase_DEAD_Q_motif"/>
</dbReference>
<accession>A0A3Q3LQU4</accession>
<evidence type="ECO:0000259" key="12">
    <source>
        <dbReference type="PROSITE" id="PS51194"/>
    </source>
</evidence>
<dbReference type="InterPro" id="IPR011545">
    <property type="entry name" value="DEAD/DEAH_box_helicase_dom"/>
</dbReference>
<feature type="compositionally biased region" description="Low complexity" evidence="10">
    <location>
        <begin position="490"/>
        <end position="499"/>
    </location>
</feature>
<comment type="catalytic activity">
    <reaction evidence="7">
        <text>ATP + H2O = ADP + phosphate + H(+)</text>
        <dbReference type="Rhea" id="RHEA:13065"/>
        <dbReference type="ChEBI" id="CHEBI:15377"/>
        <dbReference type="ChEBI" id="CHEBI:15378"/>
        <dbReference type="ChEBI" id="CHEBI:30616"/>
        <dbReference type="ChEBI" id="CHEBI:43474"/>
        <dbReference type="ChEBI" id="CHEBI:456216"/>
        <dbReference type="EC" id="3.6.4.13"/>
    </reaction>
</comment>
<feature type="compositionally biased region" description="Basic and acidic residues" evidence="10">
    <location>
        <begin position="530"/>
        <end position="542"/>
    </location>
</feature>
<dbReference type="Ensembl" id="ENSMAMT00000012043.2">
    <property type="protein sequence ID" value="ENSMAMP00000011729.2"/>
    <property type="gene ID" value="ENSMAMG00000007912.2"/>
</dbReference>
<dbReference type="InterPro" id="IPR027417">
    <property type="entry name" value="P-loop_NTPase"/>
</dbReference>
<evidence type="ECO:0000313" key="14">
    <source>
        <dbReference type="Ensembl" id="ENSMAMP00000011729.2"/>
    </source>
</evidence>
<dbReference type="SMART" id="SM00487">
    <property type="entry name" value="DEXDc"/>
    <property type="match status" value="1"/>
</dbReference>
<feature type="region of interest" description="Disordered" evidence="10">
    <location>
        <begin position="1"/>
        <end position="42"/>
    </location>
</feature>
<dbReference type="GO" id="GO:0005524">
    <property type="term" value="F:ATP binding"/>
    <property type="evidence" value="ECO:0007669"/>
    <property type="project" value="UniProtKB-KW"/>
</dbReference>
<dbReference type="SMART" id="SM00490">
    <property type="entry name" value="HELICc"/>
    <property type="match status" value="1"/>
</dbReference>
<dbReference type="InterPro" id="IPR000629">
    <property type="entry name" value="RNA-helicase_DEAD-box_CS"/>
</dbReference>
<feature type="compositionally biased region" description="Basic and acidic residues" evidence="10">
    <location>
        <begin position="550"/>
        <end position="559"/>
    </location>
</feature>
<dbReference type="PANTHER" id="PTHR47958">
    <property type="entry name" value="ATP-DEPENDENT RNA HELICASE DBP3"/>
    <property type="match status" value="1"/>
</dbReference>
<dbReference type="PROSITE" id="PS51195">
    <property type="entry name" value="Q_MOTIF"/>
    <property type="match status" value="1"/>
</dbReference>
<dbReference type="CDD" id="cd18787">
    <property type="entry name" value="SF2_C_DEAD"/>
    <property type="match status" value="1"/>
</dbReference>
<feature type="region of interest" description="Disordered" evidence="10">
    <location>
        <begin position="474"/>
        <end position="644"/>
    </location>
</feature>
<keyword evidence="6" id="KW-0694">RNA-binding</keyword>
<dbReference type="FunFam" id="3.40.50.300:FF:000079">
    <property type="entry name" value="probable ATP-dependent RNA helicase DDX17"/>
    <property type="match status" value="1"/>
</dbReference>
<dbReference type="PROSITE" id="PS00039">
    <property type="entry name" value="DEAD_ATP_HELICASE"/>
    <property type="match status" value="1"/>
</dbReference>
<dbReference type="GO" id="GO:0016787">
    <property type="term" value="F:hydrolase activity"/>
    <property type="evidence" value="ECO:0007669"/>
    <property type="project" value="UniProtKB-KW"/>
</dbReference>
<dbReference type="InterPro" id="IPR014001">
    <property type="entry name" value="Helicase_ATP-bd"/>
</dbReference>
<evidence type="ECO:0000256" key="10">
    <source>
        <dbReference type="SAM" id="MobiDB-lite"/>
    </source>
</evidence>
<feature type="compositionally biased region" description="Polar residues" evidence="10">
    <location>
        <begin position="603"/>
        <end position="614"/>
    </location>
</feature>
<dbReference type="OrthoDB" id="196131at2759"/>
<comment type="similarity">
    <text evidence="9">Belongs to the DEAD box helicase family.</text>
</comment>
<evidence type="ECO:0000256" key="3">
    <source>
        <dbReference type="ARBA" id="ARBA00022801"/>
    </source>
</evidence>
<feature type="short sequence motif" description="Q motif" evidence="8">
    <location>
        <begin position="94"/>
        <end position="122"/>
    </location>
</feature>
<evidence type="ECO:0000256" key="8">
    <source>
        <dbReference type="PROSITE-ProRule" id="PRU00552"/>
    </source>
</evidence>
<dbReference type="AlphaFoldDB" id="A0A3Q3LQU4"/>
<feature type="compositionally biased region" description="Pro residues" evidence="10">
    <location>
        <begin position="630"/>
        <end position="644"/>
    </location>
</feature>
<feature type="domain" description="DEAD-box RNA helicase Q" evidence="13">
    <location>
        <begin position="94"/>
        <end position="122"/>
    </location>
</feature>
<evidence type="ECO:0000259" key="13">
    <source>
        <dbReference type="PROSITE" id="PS51195"/>
    </source>
</evidence>
<feature type="compositionally biased region" description="Basic and acidic residues" evidence="10">
    <location>
        <begin position="1"/>
        <end position="18"/>
    </location>
</feature>
<dbReference type="GeneTree" id="ENSGT00940000154705"/>
<evidence type="ECO:0000256" key="7">
    <source>
        <dbReference type="ARBA" id="ARBA00047984"/>
    </source>
</evidence>
<dbReference type="PROSITE" id="PS51192">
    <property type="entry name" value="HELICASE_ATP_BIND_1"/>
    <property type="match status" value="1"/>
</dbReference>
<protein>
    <recommendedName>
        <fullName evidence="1">RNA helicase</fullName>
        <ecNumber evidence="1">3.6.4.13</ecNumber>
    </recommendedName>
</protein>
<dbReference type="Gene3D" id="3.40.50.300">
    <property type="entry name" value="P-loop containing nucleotide triphosphate hydrolases"/>
    <property type="match status" value="2"/>
</dbReference>
<dbReference type="RefSeq" id="XP_026181082.1">
    <property type="nucleotide sequence ID" value="XM_026325297.1"/>
</dbReference>
<reference evidence="14" key="2">
    <citation type="submission" date="2025-09" db="UniProtKB">
        <authorList>
            <consortium name="Ensembl"/>
        </authorList>
    </citation>
    <scope>IDENTIFICATION</scope>
</reference>
<dbReference type="InterPro" id="IPR001650">
    <property type="entry name" value="Helicase_C-like"/>
</dbReference>
<dbReference type="GeneID" id="113141078"/>
<dbReference type="GO" id="GO:0003724">
    <property type="term" value="F:RNA helicase activity"/>
    <property type="evidence" value="ECO:0007669"/>
    <property type="project" value="UniProtKB-EC"/>
</dbReference>
<dbReference type="Pfam" id="PF00270">
    <property type="entry name" value="DEAD"/>
    <property type="match status" value="1"/>
</dbReference>
<evidence type="ECO:0000256" key="6">
    <source>
        <dbReference type="ARBA" id="ARBA00022884"/>
    </source>
</evidence>
<evidence type="ECO:0000259" key="11">
    <source>
        <dbReference type="PROSITE" id="PS51192"/>
    </source>
</evidence>
<sequence length="644" mass="71936">MRGSYGDRDRDRGRDRGSPRFGSSRGGPPPGKKFGNPGDRLRKKRWDLDELPKFEKNFYSEHSEVQRMSQYDVDEYRRKKEITVRGSGCPKPVTSFHQAQFPQYVMDVLMQQNFKEPTAIQAQGFPLALSGRDMVGIAQTGSGKTLSYLLPAIVHINHQPYLERGDGPICLVLAPTRELAQQVQQVAYDYGKSSRIKSTCVYGGAPKGPQIRDLERGVEICIATPGRLIDFLEAGKTNLRRCTYLVLDEADRMLDMGFEPQIRKIVDQIRPDRQTLMWSATWPKEVRQLAEDFLKDYVQINVGALELSANHNILQIVDVCMENEKDHKLIQLMEEIMAEKENKTIIFVETKKRCDDLTRRMRRDGWPAMCIHGDKSQPERDWVLSEFRSGKAPILIATDVASRGLDVEDVKFVINYDYPSSSEDYIHRIGRTARSTNKGTAYTFFTPGNLRQARELIRVLEEARQAINPKLLQLVDTGRGGGGGGRPRFRNSSSSNNPNLMYQDECDRRMRSVGGGGGSKDSRGSSNYGRDSRGGSSREGDRSSSSSSSYRDHSNRDGGRSYNSSSNSYDQYQNNNSSGQYNSSRSGSGSAGGGVGQAPLPTSAPQPLMAQQFNPPQPMMGLMGHSPFQFAPPPPPPPPPASRK</sequence>
<keyword evidence="4 9" id="KW-0347">Helicase</keyword>